<feature type="compositionally biased region" description="Polar residues" evidence="1">
    <location>
        <begin position="55"/>
        <end position="77"/>
    </location>
</feature>
<comment type="caution">
    <text evidence="2">The sequence shown here is derived from an EMBL/GenBank/DDBJ whole genome shotgun (WGS) entry which is preliminary data.</text>
</comment>
<dbReference type="OrthoDB" id="330253at2759"/>
<feature type="region of interest" description="Disordered" evidence="1">
    <location>
        <begin position="450"/>
        <end position="566"/>
    </location>
</feature>
<feature type="compositionally biased region" description="Basic and acidic residues" evidence="1">
    <location>
        <begin position="296"/>
        <end position="316"/>
    </location>
</feature>
<dbReference type="RefSeq" id="XP_067917759.1">
    <property type="nucleotide sequence ID" value="XM_068070265.1"/>
</dbReference>
<feature type="region of interest" description="Disordered" evidence="1">
    <location>
        <begin position="261"/>
        <end position="348"/>
    </location>
</feature>
<feature type="region of interest" description="Disordered" evidence="1">
    <location>
        <begin position="41"/>
        <end position="77"/>
    </location>
</feature>
<organism evidence="2 3">
    <name type="scientific">Cystoisospora suis</name>
    <dbReference type="NCBI Taxonomy" id="483139"/>
    <lineage>
        <taxon>Eukaryota</taxon>
        <taxon>Sar</taxon>
        <taxon>Alveolata</taxon>
        <taxon>Apicomplexa</taxon>
        <taxon>Conoidasida</taxon>
        <taxon>Coccidia</taxon>
        <taxon>Eucoccidiorida</taxon>
        <taxon>Eimeriorina</taxon>
        <taxon>Sarcocystidae</taxon>
        <taxon>Cystoisospora</taxon>
    </lineage>
</organism>
<gene>
    <name evidence="2" type="ORF">CSUI_010160</name>
</gene>
<dbReference type="EMBL" id="MIGC01006761">
    <property type="protein sequence ID" value="PHJ16027.1"/>
    <property type="molecule type" value="Genomic_DNA"/>
</dbReference>
<evidence type="ECO:0000256" key="1">
    <source>
        <dbReference type="SAM" id="MobiDB-lite"/>
    </source>
</evidence>
<dbReference type="Proteomes" id="UP000221165">
    <property type="component" value="Unassembled WGS sequence"/>
</dbReference>
<feature type="compositionally biased region" description="Basic and acidic residues" evidence="1">
    <location>
        <begin position="532"/>
        <end position="566"/>
    </location>
</feature>
<sequence>MIRPGLTDIDSVVVDESNLAEQGDLQSAAAVEVSLPSNEFLTAEPAVERGASAPASDTPSSEISPDEPVSTQDPPVSSIKTLGLSAFEQAGEAFAIVSPAEPIDLLRDRLPLHDDTVVSDGRTTAPLQPVSETLQLHVPVKVLVPHKAPTFESAERSYAKHIAALERQSKEYSKLVKKAARSTGKRKRYAVSESAETPAPWWMKSVSLGTSAEPREAAIDSEADTEEADAKYVTDEVILQRRLDAPWGRIFGLSLVPKKLRDNEKRGGSPPSAVKGNQRKAREERDPVVFPGFRTKQQERVAAREEISHDNEDRRSKEKRTQRKKEPAPAPQQHRQRHHDKPLPPPQAYTAQAEALDEDDFDELYDEDDFEVEDYEEEIRPQAHQTMKKPSAYRRNAQATYDYYLPDVYASPPITQATYADAASTTVLGAESWPTSAYSVARSNVDVVGLSADEETTEPSSTNGKKPLFSRKKSQASEAEAPAPLSSANRQGPLTHDSKKLLGRMRHQPNSESDERHAVNLDMSGLVASARPFEHHQEMKADNVGEKRKSGERPKLRERKSKPESD</sequence>
<evidence type="ECO:0000313" key="2">
    <source>
        <dbReference type="EMBL" id="PHJ16027.1"/>
    </source>
</evidence>
<name>A0A2C6KER2_9APIC</name>
<dbReference type="AlphaFoldDB" id="A0A2C6KER2"/>
<proteinExistence type="predicted"/>
<protein>
    <submittedName>
        <fullName evidence="2">Uncharacterized protein</fullName>
    </submittedName>
</protein>
<accession>A0A2C6KER2</accession>
<evidence type="ECO:0000313" key="3">
    <source>
        <dbReference type="Proteomes" id="UP000221165"/>
    </source>
</evidence>
<reference evidence="2 3" key="1">
    <citation type="journal article" date="2017" name="Int. J. Parasitol.">
        <title>The genome of the protozoan parasite Cystoisospora suis and a reverse vaccinology approach to identify vaccine candidates.</title>
        <authorList>
            <person name="Palmieri N."/>
            <person name="Shrestha A."/>
            <person name="Ruttkowski B."/>
            <person name="Beck T."/>
            <person name="Vogl C."/>
            <person name="Tomley F."/>
            <person name="Blake D.P."/>
            <person name="Joachim A."/>
        </authorList>
    </citation>
    <scope>NUCLEOTIDE SEQUENCE [LARGE SCALE GENOMIC DNA]</scope>
    <source>
        <strain evidence="2 3">Wien I</strain>
    </source>
</reference>
<keyword evidence="3" id="KW-1185">Reference proteome</keyword>
<dbReference type="VEuPathDB" id="ToxoDB:CSUI_010160"/>
<dbReference type="GeneID" id="94433476"/>
<feature type="compositionally biased region" description="Low complexity" evidence="1">
    <location>
        <begin position="476"/>
        <end position="488"/>
    </location>
</feature>